<comment type="caution">
    <text evidence="4">The sequence shown here is derived from an EMBL/GenBank/DDBJ whole genome shotgun (WGS) entry which is preliminary data.</text>
</comment>
<feature type="compositionally biased region" description="Basic residues" evidence="2">
    <location>
        <begin position="1534"/>
        <end position="1547"/>
    </location>
</feature>
<feature type="region of interest" description="Disordered" evidence="2">
    <location>
        <begin position="628"/>
        <end position="696"/>
    </location>
</feature>
<keyword evidence="1" id="KW-0175">Coiled coil</keyword>
<proteinExistence type="predicted"/>
<feature type="compositionally biased region" description="Low complexity" evidence="2">
    <location>
        <begin position="272"/>
        <end position="296"/>
    </location>
</feature>
<evidence type="ECO:0000259" key="3">
    <source>
        <dbReference type="Pfam" id="PF21599"/>
    </source>
</evidence>
<feature type="region of interest" description="Disordered" evidence="2">
    <location>
        <begin position="723"/>
        <end position="790"/>
    </location>
</feature>
<feature type="compositionally biased region" description="Polar residues" evidence="2">
    <location>
        <begin position="432"/>
        <end position="441"/>
    </location>
</feature>
<dbReference type="OrthoDB" id="10486041at2759"/>
<feature type="compositionally biased region" description="Low complexity" evidence="2">
    <location>
        <begin position="354"/>
        <end position="404"/>
    </location>
</feature>
<evidence type="ECO:0000256" key="2">
    <source>
        <dbReference type="SAM" id="MobiDB-lite"/>
    </source>
</evidence>
<feature type="compositionally biased region" description="Low complexity" evidence="2">
    <location>
        <begin position="119"/>
        <end position="135"/>
    </location>
</feature>
<feature type="compositionally biased region" description="Polar residues" evidence="2">
    <location>
        <begin position="1330"/>
        <end position="1340"/>
    </location>
</feature>
<feature type="compositionally biased region" description="Basic and acidic residues" evidence="2">
    <location>
        <begin position="931"/>
        <end position="942"/>
    </location>
</feature>
<feature type="compositionally biased region" description="Low complexity" evidence="2">
    <location>
        <begin position="628"/>
        <end position="640"/>
    </location>
</feature>
<feature type="region of interest" description="Disordered" evidence="2">
    <location>
        <begin position="102"/>
        <end position="135"/>
    </location>
</feature>
<feature type="compositionally biased region" description="Polar residues" evidence="2">
    <location>
        <begin position="886"/>
        <end position="897"/>
    </location>
</feature>
<name>A0A1V9WZ78_9ACAR</name>
<feature type="domain" description="ZSWIM3 N-terminal" evidence="3">
    <location>
        <begin position="5"/>
        <end position="95"/>
    </location>
</feature>
<dbReference type="InterPro" id="IPR048325">
    <property type="entry name" value="ZSWIM3_N"/>
</dbReference>
<organism evidence="4 5">
    <name type="scientific">Tropilaelaps mercedesae</name>
    <dbReference type="NCBI Taxonomy" id="418985"/>
    <lineage>
        <taxon>Eukaryota</taxon>
        <taxon>Metazoa</taxon>
        <taxon>Ecdysozoa</taxon>
        <taxon>Arthropoda</taxon>
        <taxon>Chelicerata</taxon>
        <taxon>Arachnida</taxon>
        <taxon>Acari</taxon>
        <taxon>Parasitiformes</taxon>
        <taxon>Mesostigmata</taxon>
        <taxon>Gamasina</taxon>
        <taxon>Dermanyssoidea</taxon>
        <taxon>Laelapidae</taxon>
        <taxon>Tropilaelaps</taxon>
    </lineage>
</organism>
<reference evidence="4 5" key="1">
    <citation type="journal article" date="2017" name="Gigascience">
        <title>Draft genome of the honey bee ectoparasitic mite, Tropilaelaps mercedesae, is shaped by the parasitic life history.</title>
        <authorList>
            <person name="Dong X."/>
            <person name="Armstrong S.D."/>
            <person name="Xia D."/>
            <person name="Makepeace B.L."/>
            <person name="Darby A.C."/>
            <person name="Kadowaki T."/>
        </authorList>
    </citation>
    <scope>NUCLEOTIDE SEQUENCE [LARGE SCALE GENOMIC DNA]</scope>
    <source>
        <strain evidence="4">Wuxi-XJTLU</strain>
    </source>
</reference>
<feature type="region of interest" description="Disordered" evidence="2">
    <location>
        <begin position="1763"/>
        <end position="1792"/>
    </location>
</feature>
<feature type="region of interest" description="Disordered" evidence="2">
    <location>
        <begin position="931"/>
        <end position="958"/>
    </location>
</feature>
<feature type="compositionally biased region" description="Low complexity" evidence="2">
    <location>
        <begin position="246"/>
        <end position="261"/>
    </location>
</feature>
<protein>
    <recommendedName>
        <fullName evidence="3">ZSWIM3 N-terminal domain-containing protein</fullName>
    </recommendedName>
</protein>
<dbReference type="EMBL" id="MNPL01032032">
    <property type="protein sequence ID" value="OQR66543.1"/>
    <property type="molecule type" value="Genomic_DNA"/>
</dbReference>
<evidence type="ECO:0000256" key="1">
    <source>
        <dbReference type="SAM" id="Coils"/>
    </source>
</evidence>
<keyword evidence="5" id="KW-1185">Reference proteome</keyword>
<feature type="compositionally biased region" description="Polar residues" evidence="2">
    <location>
        <begin position="761"/>
        <end position="772"/>
    </location>
</feature>
<dbReference type="Proteomes" id="UP000192247">
    <property type="component" value="Unassembled WGS sequence"/>
</dbReference>
<feature type="region of interest" description="Disordered" evidence="2">
    <location>
        <begin position="432"/>
        <end position="463"/>
    </location>
</feature>
<feature type="compositionally biased region" description="Basic and acidic residues" evidence="2">
    <location>
        <begin position="1288"/>
        <end position="1300"/>
    </location>
</feature>
<accession>A0A1V9WZ78</accession>
<evidence type="ECO:0000313" key="4">
    <source>
        <dbReference type="EMBL" id="OQR66543.1"/>
    </source>
</evidence>
<feature type="compositionally biased region" description="Low complexity" evidence="2">
    <location>
        <begin position="648"/>
        <end position="671"/>
    </location>
</feature>
<feature type="compositionally biased region" description="Low complexity" evidence="2">
    <location>
        <begin position="683"/>
        <end position="696"/>
    </location>
</feature>
<feature type="region of interest" description="Disordered" evidence="2">
    <location>
        <begin position="1504"/>
        <end position="1559"/>
    </location>
</feature>
<dbReference type="Pfam" id="PF21599">
    <property type="entry name" value="ZSWIM3_N"/>
    <property type="match status" value="1"/>
</dbReference>
<feature type="coiled-coil region" evidence="1">
    <location>
        <begin position="1623"/>
        <end position="1655"/>
    </location>
</feature>
<feature type="region of interest" description="Disordered" evidence="2">
    <location>
        <begin position="217"/>
        <end position="418"/>
    </location>
</feature>
<feature type="region of interest" description="Disordered" evidence="2">
    <location>
        <begin position="1145"/>
        <end position="1221"/>
    </location>
</feature>
<feature type="compositionally biased region" description="Low complexity" evidence="2">
    <location>
        <begin position="442"/>
        <end position="453"/>
    </location>
</feature>
<feature type="region of interest" description="Disordered" evidence="2">
    <location>
        <begin position="878"/>
        <end position="897"/>
    </location>
</feature>
<feature type="region of interest" description="Disordered" evidence="2">
    <location>
        <begin position="1288"/>
        <end position="1349"/>
    </location>
</feature>
<gene>
    <name evidence="4" type="ORF">BIW11_14084</name>
</gene>
<feature type="compositionally biased region" description="Polar residues" evidence="2">
    <location>
        <begin position="334"/>
        <end position="349"/>
    </location>
</feature>
<evidence type="ECO:0000313" key="5">
    <source>
        <dbReference type="Proteomes" id="UP000192247"/>
    </source>
</evidence>
<feature type="compositionally biased region" description="Basic and acidic residues" evidence="2">
    <location>
        <begin position="1162"/>
        <end position="1172"/>
    </location>
</feature>
<dbReference type="InParanoid" id="A0A1V9WZ78"/>
<sequence length="1792" mass="193654">MSIIQKGQQFNSYEEFMSAMQAFQDSSRHHFIKHYQKTVQWATQNNVRPPPQPRLRYYRLKMNCSRKESKAAGGDCGTWVRVAVTKDGERLEVVAMELKECGPPAPSKVSHPNQSSLTAGQPPQGSAQPAAPVQPLSQTQVVCDPAGAGGPQVQSPQMAPMMAPLHPQQQIYYDQTQTMYQPMEHAQQYQSAGGGVQYTELQTTGYVPVEVAGQQLAQTAAGGSQDPQNLQGLPPLPSFGHLGGFQQPVQPVQSVQPMTVPHGYLPEPPSSTRPQQGQQQQQQPAPPQATGQQQPVHHPHQQYSASGPTPEQIYPPHPQGGYQQVEYPSMAYHSATQQQPGSQHTTTALQPLYSVPSQQHQQPHPQQQMPSHSHPSGHIPQRDSSSAQQSQQPTQGGLTQSQQQHLAHQVGASVPQTTGRVIVGQQQVSAVPTTTSPFGTEQQHQQQQIYSQHPPGPPPSQHTQQISVVQQVPYVGDYGQLTTADVMSGTHTHQPTQTQPTHAPQQHYQEMQPLSVGQPSQIVELSNPSQMPQPPLTPHTVVQVTPSQQQQQQGYGSGMLEIDSSGGSQGLLYTDLSQPQLSYQHVATRQHPALHNALLEGSGGNQQGLTTVVSNSQTQMVSLTTATTTTASEITTPPTASKKKKTKAGLQQHSQQEQQQQQTQQLHTTELPSLHTLTPGASHHPTNNHPHNNNNTQVVHLKDLTSDAPIKTANTSSTLEALLGSSGNRKTSGSSAGASARNSPHSRVDSEGSAGGGMLLRTNSTQQSSTRPTAFELPSSGGADSVPELHMGQTYPSYKLAEQAVENYASPKGFKFRKIGSMLLKRIEGKEKLKEQFANATADPGIKYFALKFRCVRSRQLTMVSNYVKKKKDDDGNIIEPHIPADTTNHTSSSEPISNNNKVPMGSCSARITFQLNAHGTGLEVKQLEETHDHPPDDELQKKFRKGLSGTPSTGAPSKLIRQTNVKGVKRQIIVNGGASPKIVATVGADSGGGVDCCAVHPGSDNLQLKNANSGTISGALNLPLDDSFLNDHLMSEQLQMMNGEVEPEVDLLSNIQSLAEEIDKLSEADGLPADLASLDAALKHDDLGGLGLGNHTAEVERPHALDSDQRQHLKGHKISNCDNNNTVFKHTNLVVSRDAAIKLEDSGQKPGQEAAQAVRAESVKRESEQRTVKKSPKTNGHHRDISEEQVVPKDQSNSDTAVADSGAIKHTQQGSSSGMVKVEAEEGGKVVPEVKVEIADDIQEKFDEAQVDASEHKVNGSALCSWETDMKQESQEHMDVNKRFVKDGNEGNAADRDGDADSVIANCSSSMKSDSAPDDEIKDDLPKGSPSNEIASISSQDEDDRRTKRTFEREIKKLEINMCENVVTPNAVFALRNRTLKGGASQEDLFSSVVTSPVVAAGDSSGGIRTAPKMSFQKDPDLPSVVDDDSIKERHCVSTTGTTTLAASSNEKTCNRFVSDLRREISLTGNNSNNSCSNHINSTNAVITASARAPSRSRTALINPTAEEESESEGSIYLPSSAGGPYAEGGGRTGRRASRIRTRGKRTRADSGGSLMGTHERCTKMARGAQVHHTGWEGRDEPRGAKRSLEETLKARHFELRGCKVLVQMAELPKDFEVYWSQEDVQRQLEEAERDEANETLKQLAAMLAADEGEILTQRKELLTSLLYHWRAERQVSLLASYVPRARNTTCVHCRSLSPHQSAGAISLNSCFAVTMATSQHQEREVQLQHKQEDISVQGVKPSSSGSTSIIVSIGASPVSPLDPPDLPALSAPLAPPALTGAIDSPAMESL</sequence>
<feature type="compositionally biased region" description="Low complexity" evidence="2">
    <location>
        <begin position="1769"/>
        <end position="1780"/>
    </location>
</feature>